<evidence type="ECO:0000259" key="5">
    <source>
        <dbReference type="Pfam" id="PF04542"/>
    </source>
</evidence>
<dbReference type="InterPro" id="IPR039425">
    <property type="entry name" value="RNA_pol_sigma-70-like"/>
</dbReference>
<evidence type="ECO:0000313" key="8">
    <source>
        <dbReference type="Proteomes" id="UP000007488"/>
    </source>
</evidence>
<dbReference type="GO" id="GO:0003677">
    <property type="term" value="F:DNA binding"/>
    <property type="evidence" value="ECO:0007669"/>
    <property type="project" value="InterPro"/>
</dbReference>
<dbReference type="OrthoDB" id="9795666at2"/>
<keyword evidence="3" id="KW-0731">Sigma factor</keyword>
<keyword evidence="4" id="KW-0804">Transcription</keyword>
<keyword evidence="8" id="KW-1185">Reference proteome</keyword>
<dbReference type="STRING" id="645991.Sgly_0891"/>
<evidence type="ECO:0000259" key="6">
    <source>
        <dbReference type="Pfam" id="PF08281"/>
    </source>
</evidence>
<evidence type="ECO:0000256" key="3">
    <source>
        <dbReference type="ARBA" id="ARBA00023082"/>
    </source>
</evidence>
<dbReference type="GO" id="GO:0016987">
    <property type="term" value="F:sigma factor activity"/>
    <property type="evidence" value="ECO:0007669"/>
    <property type="project" value="UniProtKB-KW"/>
</dbReference>
<dbReference type="InterPro" id="IPR036388">
    <property type="entry name" value="WH-like_DNA-bd_sf"/>
</dbReference>
<dbReference type="RefSeq" id="WP_013624108.1">
    <property type="nucleotide sequence ID" value="NC_015172.1"/>
</dbReference>
<evidence type="ECO:0000313" key="7">
    <source>
        <dbReference type="EMBL" id="ADY55237.1"/>
    </source>
</evidence>
<dbReference type="GO" id="GO:0006352">
    <property type="term" value="P:DNA-templated transcription initiation"/>
    <property type="evidence" value="ECO:0007669"/>
    <property type="project" value="InterPro"/>
</dbReference>
<name>F0T1X3_SYNGF</name>
<dbReference type="PANTHER" id="PTHR43133">
    <property type="entry name" value="RNA POLYMERASE ECF-TYPE SIGMA FACTO"/>
    <property type="match status" value="1"/>
</dbReference>
<dbReference type="Pfam" id="PF04542">
    <property type="entry name" value="Sigma70_r2"/>
    <property type="match status" value="1"/>
</dbReference>
<dbReference type="InterPro" id="IPR013324">
    <property type="entry name" value="RNA_pol_sigma_r3/r4-like"/>
</dbReference>
<reference evidence="8" key="2">
    <citation type="submission" date="2011-02" db="EMBL/GenBank/DDBJ databases">
        <title>The complete genome of Syntrophobotulus glycolicus DSM 8271.</title>
        <authorList>
            <person name="Lucas S."/>
            <person name="Copeland A."/>
            <person name="Lapidus A."/>
            <person name="Bruce D."/>
            <person name="Goodwin L."/>
            <person name="Pitluck S."/>
            <person name="Kyrpides N."/>
            <person name="Mavromatis K."/>
            <person name="Pagani I."/>
            <person name="Ivanova N."/>
            <person name="Mikhailova N."/>
            <person name="Chertkov O."/>
            <person name="Held B."/>
            <person name="Detter J.C."/>
            <person name="Tapia R."/>
            <person name="Han C."/>
            <person name="Land M."/>
            <person name="Hauser L."/>
            <person name="Markowitz V."/>
            <person name="Cheng J.-F."/>
            <person name="Hugenholtz P."/>
            <person name="Woyke T."/>
            <person name="Wu D."/>
            <person name="Spring S."/>
            <person name="Schroeder M."/>
            <person name="Brambilla E."/>
            <person name="Klenk H.-P."/>
            <person name="Eisen J.A."/>
        </authorList>
    </citation>
    <scope>NUCLEOTIDE SEQUENCE [LARGE SCALE GENOMIC DNA]</scope>
    <source>
        <strain evidence="8">DSM 8271 / FlGlyR</strain>
    </source>
</reference>
<feature type="domain" description="RNA polymerase sigma factor 70 region 4 type 2" evidence="6">
    <location>
        <begin position="105"/>
        <end position="150"/>
    </location>
</feature>
<dbReference type="KEGG" id="sgy:Sgly_0891"/>
<feature type="domain" description="RNA polymerase sigma-70 region 2" evidence="5">
    <location>
        <begin position="13"/>
        <end position="76"/>
    </location>
</feature>
<dbReference type="NCBIfam" id="TIGR02937">
    <property type="entry name" value="sigma70-ECF"/>
    <property type="match status" value="1"/>
</dbReference>
<dbReference type="eggNOG" id="COG1595">
    <property type="taxonomic scope" value="Bacteria"/>
</dbReference>
<dbReference type="AlphaFoldDB" id="F0T1X3"/>
<dbReference type="Proteomes" id="UP000007488">
    <property type="component" value="Chromosome"/>
</dbReference>
<dbReference type="HOGENOM" id="CLU_047691_3_1_9"/>
<dbReference type="SUPFAM" id="SSF88946">
    <property type="entry name" value="Sigma2 domain of RNA polymerase sigma factors"/>
    <property type="match status" value="1"/>
</dbReference>
<keyword evidence="2" id="KW-0805">Transcription regulation</keyword>
<dbReference type="InterPro" id="IPR013325">
    <property type="entry name" value="RNA_pol_sigma_r2"/>
</dbReference>
<evidence type="ECO:0000256" key="1">
    <source>
        <dbReference type="ARBA" id="ARBA00010641"/>
    </source>
</evidence>
<gene>
    <name evidence="7" type="ordered locus">Sgly_0891</name>
</gene>
<proteinExistence type="inferred from homology"/>
<organism evidence="7 8">
    <name type="scientific">Syntrophobotulus glycolicus (strain DSM 8271 / FlGlyR)</name>
    <dbReference type="NCBI Taxonomy" id="645991"/>
    <lineage>
        <taxon>Bacteria</taxon>
        <taxon>Bacillati</taxon>
        <taxon>Bacillota</taxon>
        <taxon>Clostridia</taxon>
        <taxon>Eubacteriales</taxon>
        <taxon>Desulfitobacteriaceae</taxon>
        <taxon>Syntrophobotulus</taxon>
    </lineage>
</organism>
<dbReference type="Gene3D" id="1.10.1740.10">
    <property type="match status" value="1"/>
</dbReference>
<reference evidence="7 8" key="1">
    <citation type="journal article" date="2011" name="Stand. Genomic Sci.">
        <title>Complete genome sequence of Syntrophobotulus glycolicus type strain (FlGlyR).</title>
        <authorList>
            <person name="Han C."/>
            <person name="Mwirichia R."/>
            <person name="Chertkov O."/>
            <person name="Held B."/>
            <person name="Lapidus A."/>
            <person name="Nolan M."/>
            <person name="Lucas S."/>
            <person name="Hammon N."/>
            <person name="Deshpande S."/>
            <person name="Cheng J.F."/>
            <person name="Tapia R."/>
            <person name="Goodwin L."/>
            <person name="Pitluck S."/>
            <person name="Huntemann M."/>
            <person name="Liolios K."/>
            <person name="Ivanova N."/>
            <person name="Pagani I."/>
            <person name="Mavromatis K."/>
            <person name="Ovchinikova G."/>
            <person name="Pati A."/>
            <person name="Chen A."/>
            <person name="Palaniappan K."/>
            <person name="Land M."/>
            <person name="Hauser L."/>
            <person name="Brambilla E.M."/>
            <person name="Rohde M."/>
            <person name="Spring S."/>
            <person name="Sikorski J."/>
            <person name="Goker M."/>
            <person name="Woyke T."/>
            <person name="Bristow J."/>
            <person name="Eisen J.A."/>
            <person name="Markowitz V."/>
            <person name="Hugenholtz P."/>
            <person name="Kyrpides N.C."/>
            <person name="Klenk H.P."/>
            <person name="Detter J.C."/>
        </authorList>
    </citation>
    <scope>NUCLEOTIDE SEQUENCE [LARGE SCALE GENOMIC DNA]</scope>
    <source>
        <strain evidence="8">DSM 8271 / FlGlyR</strain>
    </source>
</reference>
<dbReference type="CDD" id="cd06171">
    <property type="entry name" value="Sigma70_r4"/>
    <property type="match status" value="1"/>
</dbReference>
<protein>
    <submittedName>
        <fullName evidence="7">RNA polymerase, sigma-24 subunit, ECF subfamily</fullName>
    </submittedName>
</protein>
<evidence type="ECO:0000256" key="4">
    <source>
        <dbReference type="ARBA" id="ARBA00023163"/>
    </source>
</evidence>
<dbReference type="InterPro" id="IPR014284">
    <property type="entry name" value="RNA_pol_sigma-70_dom"/>
</dbReference>
<dbReference type="InterPro" id="IPR007627">
    <property type="entry name" value="RNA_pol_sigma70_r2"/>
</dbReference>
<dbReference type="PANTHER" id="PTHR43133:SF51">
    <property type="entry name" value="RNA POLYMERASE SIGMA FACTOR"/>
    <property type="match status" value="1"/>
</dbReference>
<comment type="similarity">
    <text evidence="1">Belongs to the sigma-70 factor family. ECF subfamily.</text>
</comment>
<dbReference type="Gene3D" id="1.10.10.10">
    <property type="entry name" value="Winged helix-like DNA-binding domain superfamily/Winged helix DNA-binding domain"/>
    <property type="match status" value="1"/>
</dbReference>
<accession>F0T1X3</accession>
<evidence type="ECO:0000256" key="2">
    <source>
        <dbReference type="ARBA" id="ARBA00023015"/>
    </source>
</evidence>
<dbReference type="SUPFAM" id="SSF88659">
    <property type="entry name" value="Sigma3 and sigma4 domains of RNA polymerase sigma factors"/>
    <property type="match status" value="1"/>
</dbReference>
<sequence length="160" mass="19050">MSQLMISNFAHKYNLYGNMVFRIAMVNLGNKEDAEEAMQEAFYKLLYKSPQFKDEEHEKAWLIKVTVNLCRDIQRSFWRKKVVQMEEIETDNSDPYDSNILKDIVQLPAKYKTVIYFYYFEDYSIKQIAEVLNIKESAIKMRLQRGRQLLKIKLEGNENG</sequence>
<dbReference type="InterPro" id="IPR013249">
    <property type="entry name" value="RNA_pol_sigma70_r4_t2"/>
</dbReference>
<dbReference type="Pfam" id="PF08281">
    <property type="entry name" value="Sigma70_r4_2"/>
    <property type="match status" value="1"/>
</dbReference>
<dbReference type="EMBL" id="CP002547">
    <property type="protein sequence ID" value="ADY55237.1"/>
    <property type="molecule type" value="Genomic_DNA"/>
</dbReference>